<organism evidence="12 13">
    <name type="scientific">Teichococcus vastitatis</name>
    <dbReference type="NCBI Taxonomy" id="2307076"/>
    <lineage>
        <taxon>Bacteria</taxon>
        <taxon>Pseudomonadati</taxon>
        <taxon>Pseudomonadota</taxon>
        <taxon>Alphaproteobacteria</taxon>
        <taxon>Acetobacterales</taxon>
        <taxon>Roseomonadaceae</taxon>
        <taxon>Roseomonas</taxon>
    </lineage>
</organism>
<name>A0ABS9VZD8_9PROT</name>
<dbReference type="PANTHER" id="PTHR33693">
    <property type="entry name" value="TYPE-5 URACIL-DNA GLYCOSYLASE"/>
    <property type="match status" value="1"/>
</dbReference>
<evidence type="ECO:0000256" key="1">
    <source>
        <dbReference type="ARBA" id="ARBA00006521"/>
    </source>
</evidence>
<evidence type="ECO:0000256" key="10">
    <source>
        <dbReference type="SAM" id="MobiDB-lite"/>
    </source>
</evidence>
<dbReference type="InterPro" id="IPR036895">
    <property type="entry name" value="Uracil-DNA_glycosylase-like_sf"/>
</dbReference>
<sequence>MPEQPRLPLDLPSTGGRRPRSGAAAAPKRRKAAAAQSPHAASPAEPELSEQPPAAPQDGQVVAEPSPAEAARGRLEEETPAEARGDAGRARRPADHAALPEVIPAAWAEGRAPVLGEGPLDAALMLVGEQPGDEEDRGGRPFIGPAGRLLDRALVEAGIDRAACYVTNAVKHFKYVQRGPRRLHQTPDAGDIAHYRPFLMREIVHVAPGLLVAMGATAAQALLGRKVGIMKLRGQVLSGPGGMPILLTVHPSFLLRLPDPEAKRAEYAHFVQDLGAALRWVPEPRPG</sequence>
<feature type="compositionally biased region" description="Low complexity" evidence="10">
    <location>
        <begin position="33"/>
        <end position="52"/>
    </location>
</feature>
<evidence type="ECO:0000256" key="9">
    <source>
        <dbReference type="ARBA" id="ARBA00023204"/>
    </source>
</evidence>
<dbReference type="InterPro" id="IPR051536">
    <property type="entry name" value="UDG_Type-4/5"/>
</dbReference>
<keyword evidence="5" id="KW-0227">DNA damage</keyword>
<dbReference type="PANTHER" id="PTHR33693:SF9">
    <property type="entry name" value="TYPE-4 URACIL-DNA GLYCOSYLASE"/>
    <property type="match status" value="1"/>
</dbReference>
<dbReference type="InterPro" id="IPR005273">
    <property type="entry name" value="Ura-DNA_glyco_family4"/>
</dbReference>
<dbReference type="Gene3D" id="3.40.470.10">
    <property type="entry name" value="Uracil-DNA glycosylase-like domain"/>
    <property type="match status" value="1"/>
</dbReference>
<evidence type="ECO:0000256" key="3">
    <source>
        <dbReference type="ARBA" id="ARBA00022485"/>
    </source>
</evidence>
<evidence type="ECO:0000256" key="6">
    <source>
        <dbReference type="ARBA" id="ARBA00022801"/>
    </source>
</evidence>
<evidence type="ECO:0000256" key="8">
    <source>
        <dbReference type="ARBA" id="ARBA00023014"/>
    </source>
</evidence>
<dbReference type="SMART" id="SM00986">
    <property type="entry name" value="UDG"/>
    <property type="match status" value="1"/>
</dbReference>
<keyword evidence="3" id="KW-0004">4Fe-4S</keyword>
<evidence type="ECO:0000259" key="11">
    <source>
        <dbReference type="SMART" id="SM00986"/>
    </source>
</evidence>
<keyword evidence="13" id="KW-1185">Reference proteome</keyword>
<keyword evidence="4" id="KW-0479">Metal-binding</keyword>
<comment type="similarity">
    <text evidence="1">Belongs to the uracil-DNA glycosylase (UDG) superfamily. Type 4 (UDGa) family.</text>
</comment>
<keyword evidence="7" id="KW-0408">Iron</keyword>
<evidence type="ECO:0000313" key="13">
    <source>
        <dbReference type="Proteomes" id="UP001201985"/>
    </source>
</evidence>
<evidence type="ECO:0000256" key="5">
    <source>
        <dbReference type="ARBA" id="ARBA00022763"/>
    </source>
</evidence>
<dbReference type="RefSeq" id="WP_241792410.1">
    <property type="nucleotide sequence ID" value="NZ_JALBUU010000004.1"/>
</dbReference>
<evidence type="ECO:0000256" key="7">
    <source>
        <dbReference type="ARBA" id="ARBA00023004"/>
    </source>
</evidence>
<protein>
    <recommendedName>
        <fullName evidence="2">Type-4 uracil-DNA glycosylase</fullName>
    </recommendedName>
</protein>
<dbReference type="SUPFAM" id="SSF52141">
    <property type="entry name" value="Uracil-DNA glycosylase-like"/>
    <property type="match status" value="1"/>
</dbReference>
<dbReference type="CDD" id="cd10030">
    <property type="entry name" value="UDG-F4_TTUDGA_SPO1dp_like"/>
    <property type="match status" value="1"/>
</dbReference>
<reference evidence="12 13" key="1">
    <citation type="submission" date="2022-03" db="EMBL/GenBank/DDBJ databases">
        <title>Complete genome analysis of Roseomonas KG 17.1 : a prolific producer of plant growth promoters.</title>
        <authorList>
            <person name="Saadouli I."/>
            <person name="Najjari A."/>
            <person name="Mosbah A."/>
            <person name="Ouzari H.I."/>
        </authorList>
    </citation>
    <scope>NUCLEOTIDE SEQUENCE [LARGE SCALE GENOMIC DNA]</scope>
    <source>
        <strain evidence="12 13">KG17-1</strain>
    </source>
</reference>
<dbReference type="EMBL" id="JALBUU010000004">
    <property type="protein sequence ID" value="MCI0752261.1"/>
    <property type="molecule type" value="Genomic_DNA"/>
</dbReference>
<gene>
    <name evidence="12" type="ORF">MON41_00605</name>
</gene>
<comment type="caution">
    <text evidence="12">The sequence shown here is derived from an EMBL/GenBank/DDBJ whole genome shotgun (WGS) entry which is preliminary data.</text>
</comment>
<dbReference type="Proteomes" id="UP001201985">
    <property type="component" value="Unassembled WGS sequence"/>
</dbReference>
<dbReference type="Pfam" id="PF03167">
    <property type="entry name" value="UDG"/>
    <property type="match status" value="1"/>
</dbReference>
<dbReference type="InterPro" id="IPR005122">
    <property type="entry name" value="Uracil-DNA_glycosylase-like"/>
</dbReference>
<feature type="domain" description="Uracil-DNA glycosylase-like" evidence="11">
    <location>
        <begin position="115"/>
        <end position="275"/>
    </location>
</feature>
<dbReference type="SMART" id="SM00987">
    <property type="entry name" value="UreE_C"/>
    <property type="match status" value="1"/>
</dbReference>
<evidence type="ECO:0000256" key="4">
    <source>
        <dbReference type="ARBA" id="ARBA00022723"/>
    </source>
</evidence>
<keyword evidence="9" id="KW-0234">DNA repair</keyword>
<keyword evidence="8" id="KW-0411">Iron-sulfur</keyword>
<feature type="region of interest" description="Disordered" evidence="10">
    <location>
        <begin position="1"/>
        <end position="97"/>
    </location>
</feature>
<proteinExistence type="inferred from homology"/>
<evidence type="ECO:0000256" key="2">
    <source>
        <dbReference type="ARBA" id="ARBA00019403"/>
    </source>
</evidence>
<dbReference type="NCBIfam" id="TIGR03914">
    <property type="entry name" value="UDG_fam_dom"/>
    <property type="match status" value="1"/>
</dbReference>
<evidence type="ECO:0000313" key="12">
    <source>
        <dbReference type="EMBL" id="MCI0752261.1"/>
    </source>
</evidence>
<feature type="compositionally biased region" description="Basic and acidic residues" evidence="10">
    <location>
        <begin position="71"/>
        <end position="95"/>
    </location>
</feature>
<keyword evidence="6" id="KW-0378">Hydrolase</keyword>
<accession>A0ABS9VZD8</accession>